<accession>A0A239K2Y6</accession>
<reference evidence="2" key="1">
    <citation type="submission" date="2017-06" db="EMBL/GenBank/DDBJ databases">
        <authorList>
            <person name="Varghese N."/>
            <person name="Submissions S."/>
        </authorList>
    </citation>
    <scope>NUCLEOTIDE SEQUENCE [LARGE SCALE GENOMIC DNA]</scope>
    <source>
        <strain evidence="2">LNB2</strain>
    </source>
</reference>
<keyword evidence="2" id="KW-1185">Reference proteome</keyword>
<evidence type="ECO:0000313" key="1">
    <source>
        <dbReference type="EMBL" id="SNT11474.1"/>
    </source>
</evidence>
<proteinExistence type="predicted"/>
<sequence length="77" mass="8229">MPPEALIELLVADAGDLAGIAVELQLEIHLIADFQAVDHGRSDAAHDLHAGAGTEEYGVRRTEGVAQAEFSEPQTMY</sequence>
<organism evidence="1 2">
    <name type="scientific">Edaphosphingomonas laterariae</name>
    <dbReference type="NCBI Taxonomy" id="861865"/>
    <lineage>
        <taxon>Bacteria</taxon>
        <taxon>Pseudomonadati</taxon>
        <taxon>Pseudomonadota</taxon>
        <taxon>Alphaproteobacteria</taxon>
        <taxon>Sphingomonadales</taxon>
        <taxon>Rhizorhabdaceae</taxon>
        <taxon>Edaphosphingomonas</taxon>
    </lineage>
</organism>
<protein>
    <submittedName>
        <fullName evidence="1">Uncharacterized protein</fullName>
    </submittedName>
</protein>
<dbReference type="Proteomes" id="UP000198281">
    <property type="component" value="Unassembled WGS sequence"/>
</dbReference>
<gene>
    <name evidence="1" type="ORF">SAMN06295912_14312</name>
</gene>
<name>A0A239K2Y6_9SPHN</name>
<dbReference type="EMBL" id="FZOS01000043">
    <property type="protein sequence ID" value="SNT11474.1"/>
    <property type="molecule type" value="Genomic_DNA"/>
</dbReference>
<dbReference type="AlphaFoldDB" id="A0A239K2Y6"/>
<evidence type="ECO:0000313" key="2">
    <source>
        <dbReference type="Proteomes" id="UP000198281"/>
    </source>
</evidence>